<name>A0A0D2GAK2_9EURO</name>
<proteinExistence type="predicted"/>
<dbReference type="Proteomes" id="UP000054266">
    <property type="component" value="Unassembled WGS sequence"/>
</dbReference>
<organism evidence="1 2">
    <name type="scientific">Phialophora macrospora</name>
    <dbReference type="NCBI Taxonomy" id="1851006"/>
    <lineage>
        <taxon>Eukaryota</taxon>
        <taxon>Fungi</taxon>
        <taxon>Dikarya</taxon>
        <taxon>Ascomycota</taxon>
        <taxon>Pezizomycotina</taxon>
        <taxon>Eurotiomycetes</taxon>
        <taxon>Chaetothyriomycetidae</taxon>
        <taxon>Chaetothyriales</taxon>
        <taxon>Herpotrichiellaceae</taxon>
        <taxon>Phialophora</taxon>
    </lineage>
</organism>
<keyword evidence="2" id="KW-1185">Reference proteome</keyword>
<dbReference type="AlphaFoldDB" id="A0A0D2GAK2"/>
<reference evidence="1 2" key="1">
    <citation type="submission" date="2015-01" db="EMBL/GenBank/DDBJ databases">
        <title>The Genome Sequence of Capronia semiimmersa CBS27337.</title>
        <authorList>
            <consortium name="The Broad Institute Genomics Platform"/>
            <person name="Cuomo C."/>
            <person name="de Hoog S."/>
            <person name="Gorbushina A."/>
            <person name="Stielow B."/>
            <person name="Teixiera M."/>
            <person name="Abouelleil A."/>
            <person name="Chapman S.B."/>
            <person name="Priest M."/>
            <person name="Young S.K."/>
            <person name="Wortman J."/>
            <person name="Nusbaum C."/>
            <person name="Birren B."/>
        </authorList>
    </citation>
    <scope>NUCLEOTIDE SEQUENCE [LARGE SCALE GENOMIC DNA]</scope>
    <source>
        <strain evidence="1 2">CBS 27337</strain>
    </source>
</reference>
<evidence type="ECO:0000313" key="1">
    <source>
        <dbReference type="EMBL" id="KIW68994.1"/>
    </source>
</evidence>
<dbReference type="HOGENOM" id="CLU_2061209_0_0_1"/>
<gene>
    <name evidence="1" type="ORF">PV04_04899</name>
</gene>
<sequence>MLAFLGLYVLGPVLVRRAPGNVLTIQVVFSALYFDLCLWLPSASLVAASSDGTGTQQASCLPSAPVPSIYLSPRTTTLRCSPEVALTPNLSTISGEPSHVSIYYTSIRTTPHTNHVFRW</sequence>
<evidence type="ECO:0000313" key="2">
    <source>
        <dbReference type="Proteomes" id="UP000054266"/>
    </source>
</evidence>
<accession>A0A0D2GAK2</accession>
<protein>
    <submittedName>
        <fullName evidence="1">Uncharacterized protein</fullName>
    </submittedName>
</protein>
<dbReference type="EMBL" id="KN846958">
    <property type="protein sequence ID" value="KIW68994.1"/>
    <property type="molecule type" value="Genomic_DNA"/>
</dbReference>